<keyword evidence="2" id="KW-1133">Transmembrane helix</keyword>
<feature type="transmembrane region" description="Helical" evidence="2">
    <location>
        <begin position="190"/>
        <end position="215"/>
    </location>
</feature>
<dbReference type="Proteomes" id="UP000023152">
    <property type="component" value="Unassembled WGS sequence"/>
</dbReference>
<organism evidence="4 5">
    <name type="scientific">Reticulomyxa filosa</name>
    <dbReference type="NCBI Taxonomy" id="46433"/>
    <lineage>
        <taxon>Eukaryota</taxon>
        <taxon>Sar</taxon>
        <taxon>Rhizaria</taxon>
        <taxon>Retaria</taxon>
        <taxon>Foraminifera</taxon>
        <taxon>Monothalamids</taxon>
        <taxon>Reticulomyxidae</taxon>
        <taxon>Reticulomyxa</taxon>
    </lineage>
</organism>
<dbReference type="Gene3D" id="3.30.40.10">
    <property type="entry name" value="Zinc/RING finger domain, C3HC4 (zinc finger)"/>
    <property type="match status" value="1"/>
</dbReference>
<keyword evidence="2" id="KW-0472">Membrane</keyword>
<protein>
    <recommendedName>
        <fullName evidence="3">PH domain-containing protein</fullName>
    </recommendedName>
</protein>
<comment type="caution">
    <text evidence="4">The sequence shown here is derived from an EMBL/GenBank/DDBJ whole genome shotgun (WGS) entry which is preliminary data.</text>
</comment>
<evidence type="ECO:0000259" key="3">
    <source>
        <dbReference type="SMART" id="SM00233"/>
    </source>
</evidence>
<name>X6MI69_RETFI</name>
<dbReference type="SUPFAM" id="SSF50729">
    <property type="entry name" value="PH domain-like"/>
    <property type="match status" value="1"/>
</dbReference>
<evidence type="ECO:0000313" key="4">
    <source>
        <dbReference type="EMBL" id="ETO13341.1"/>
    </source>
</evidence>
<dbReference type="AlphaFoldDB" id="X6MI69"/>
<feature type="transmembrane region" description="Helical" evidence="2">
    <location>
        <begin position="524"/>
        <end position="548"/>
    </location>
</feature>
<keyword evidence="5" id="KW-1185">Reference proteome</keyword>
<evidence type="ECO:0000313" key="5">
    <source>
        <dbReference type="Proteomes" id="UP000023152"/>
    </source>
</evidence>
<dbReference type="Gene3D" id="2.30.29.30">
    <property type="entry name" value="Pleckstrin-homology domain (PH domain)/Phosphotyrosine-binding domain (PTB)"/>
    <property type="match status" value="1"/>
</dbReference>
<dbReference type="InterPro" id="IPR001849">
    <property type="entry name" value="PH_domain"/>
</dbReference>
<dbReference type="GO" id="GO:0005737">
    <property type="term" value="C:cytoplasm"/>
    <property type="evidence" value="ECO:0007669"/>
    <property type="project" value="TreeGrafter"/>
</dbReference>
<reference evidence="4 5" key="1">
    <citation type="journal article" date="2013" name="Curr. Biol.">
        <title>The Genome of the Foraminiferan Reticulomyxa filosa.</title>
        <authorList>
            <person name="Glockner G."/>
            <person name="Hulsmann N."/>
            <person name="Schleicher M."/>
            <person name="Noegel A.A."/>
            <person name="Eichinger L."/>
            <person name="Gallinger C."/>
            <person name="Pawlowski J."/>
            <person name="Sierra R."/>
            <person name="Euteneuer U."/>
            <person name="Pillet L."/>
            <person name="Moustafa A."/>
            <person name="Platzer M."/>
            <person name="Groth M."/>
            <person name="Szafranski K."/>
            <person name="Schliwa M."/>
        </authorList>
    </citation>
    <scope>NUCLEOTIDE SEQUENCE [LARGE SCALE GENOMIC DNA]</scope>
</reference>
<feature type="compositionally biased region" description="Basic and acidic residues" evidence="1">
    <location>
        <begin position="445"/>
        <end position="455"/>
    </location>
</feature>
<keyword evidence="2" id="KW-0812">Transmembrane</keyword>
<dbReference type="OrthoDB" id="70570at2759"/>
<proteinExistence type="predicted"/>
<feature type="transmembrane region" description="Helical" evidence="2">
    <location>
        <begin position="348"/>
        <end position="366"/>
    </location>
</feature>
<accession>X6MI69</accession>
<dbReference type="InterPro" id="IPR051092">
    <property type="entry name" value="FYVE_RhoGEF_PH"/>
</dbReference>
<evidence type="ECO:0000256" key="1">
    <source>
        <dbReference type="SAM" id="MobiDB-lite"/>
    </source>
</evidence>
<gene>
    <name evidence="4" type="ORF">RFI_24034</name>
</gene>
<dbReference type="EMBL" id="ASPP01020667">
    <property type="protein sequence ID" value="ETO13341.1"/>
    <property type="molecule type" value="Genomic_DNA"/>
</dbReference>
<feature type="transmembrane region" description="Helical" evidence="2">
    <location>
        <begin position="671"/>
        <end position="691"/>
    </location>
</feature>
<sequence>MKEHDSRLKVRMIEMRLHPRLELVSPARKFLKEGKLTKICRKSDQSYQFIVFSDLLLYGDLVNDDDQSVKVHRQIAIDNSFRVRDIPQNAKYGTKCFEIHSPVKSFIVYGDHPAIKYQWLQLFDQIVQKQNTLKTPKRRPAPLWLPDDFTKQCMMPTCSNTFTFTRRRHHCRYWYFFVYTHTVFQRIKYIYIYIYIFVCAYSIVAIWCVVHVPLINYHIGLMSDNLSECVIHAYSERNDENSLMCSSQLVEFNYWSDDEDTSEERKTNCGSISRNESIANDLPLYDAGYKEGTLELNAVCDQESNTEQCDKRSISLSKKERVNSKDSLTSKLLSLEAEQRISYVSQFIILYLCVCVLSFPSFAALFPENSWNVCMLGYKANRLVLTDMSEKTKHCFRPLQKYVYIHKVFVLSLSLTLKESRLQESNNNKHNTHMHTDPLPTVTSKSEEKSPEVTESRSNSSFTNSFAFGGCASSSMATTDQTIVSTEKKSFTSIGCGVLDISVHPSRADVLLMSLQTYNEVVQWHLFPASIVCTLYLHLYFVFVFGGLNIKAKKKDERHCLLKGRETKSDQNEIVCVQIKHKDIMTQFFNLLQSLCIDQISSVIETQPQVDSADSPTNENIEKDDDKVKTLQMDKAQTNKKIHRACHLLKGAIGDPNVIEKRVLQFLRSKVCLFICFLNANKVILLLSFFLKQLPLPKELSVMTSPNVTHSQNLKQNKCNASLQNSSTSDAEVEDITVFLHVFFF</sequence>
<dbReference type="PANTHER" id="PTHR12673:SF159">
    <property type="entry name" value="LD03170P"/>
    <property type="match status" value="1"/>
</dbReference>
<dbReference type="GO" id="GO:0005085">
    <property type="term" value="F:guanyl-nucleotide exchange factor activity"/>
    <property type="evidence" value="ECO:0007669"/>
    <property type="project" value="TreeGrafter"/>
</dbReference>
<feature type="domain" description="PH" evidence="3">
    <location>
        <begin position="30"/>
        <end position="130"/>
    </location>
</feature>
<feature type="region of interest" description="Disordered" evidence="1">
    <location>
        <begin position="424"/>
        <end position="460"/>
    </location>
</feature>
<dbReference type="InterPro" id="IPR011993">
    <property type="entry name" value="PH-like_dom_sf"/>
</dbReference>
<dbReference type="SUPFAM" id="SSF57903">
    <property type="entry name" value="FYVE/PHD zinc finger"/>
    <property type="match status" value="1"/>
</dbReference>
<dbReference type="InterPro" id="IPR011011">
    <property type="entry name" value="Znf_FYVE_PHD"/>
</dbReference>
<dbReference type="PANTHER" id="PTHR12673">
    <property type="entry name" value="FACIOGENITAL DYSPLASIA PROTEIN"/>
    <property type="match status" value="1"/>
</dbReference>
<dbReference type="SMART" id="SM00233">
    <property type="entry name" value="PH"/>
    <property type="match status" value="1"/>
</dbReference>
<dbReference type="InterPro" id="IPR013083">
    <property type="entry name" value="Znf_RING/FYVE/PHD"/>
</dbReference>
<evidence type="ECO:0000256" key="2">
    <source>
        <dbReference type="SAM" id="Phobius"/>
    </source>
</evidence>